<dbReference type="Pfam" id="PF08804">
    <property type="entry name" value="gp32"/>
    <property type="match status" value="1"/>
</dbReference>
<gene>
    <name evidence="3" type="ORF">ABIC20_007438</name>
</gene>
<accession>A0ABV2NU52</accession>
<protein>
    <recommendedName>
        <fullName evidence="2">Bacteriophage T4 Gp32 single-stranded DNA-binding domain-containing protein</fullName>
    </recommendedName>
</protein>
<keyword evidence="4" id="KW-1185">Reference proteome</keyword>
<evidence type="ECO:0000313" key="3">
    <source>
        <dbReference type="EMBL" id="MET3870053.1"/>
    </source>
</evidence>
<name>A0ABV2NU52_9HYPH</name>
<dbReference type="EMBL" id="JBEPNW010000008">
    <property type="protein sequence ID" value="MET3870053.1"/>
    <property type="molecule type" value="Genomic_DNA"/>
</dbReference>
<dbReference type="RefSeq" id="WP_209651166.1">
    <property type="nucleotide sequence ID" value="NZ_JBEPNV010000005.1"/>
</dbReference>
<evidence type="ECO:0000313" key="4">
    <source>
        <dbReference type="Proteomes" id="UP001549119"/>
    </source>
</evidence>
<sequence length="309" mass="33094">MALSPAMMALVKGAKNRYTRNTSKFVKLKEGKTRVRLIATEEKFWQDLGVHWIKTEQNGKPVAVVGCHDLVKDEACPICAAIDKAMKAATDDDTVKLVKEWTTRKSVLVKAIIHDGADASPDPQILELTPSTFGTIVSMIEEYGSEVDPLSPTEGMDFVITRSGKGLDTRYEPMPALKSQPLTKDQITKAKEINLLEAIEKEFFRGDEQKALNAIGQATGISLAIAPPKRAAGLLTGAVVAEEPEEVAAPAPRPAAKPAARPAAAVEEVEEADVVEEKPAPKAVSTGAEFGSDVPDAELDGLLDELDGV</sequence>
<evidence type="ECO:0000259" key="2">
    <source>
        <dbReference type="Pfam" id="PF08804"/>
    </source>
</evidence>
<feature type="compositionally biased region" description="Low complexity" evidence="1">
    <location>
        <begin position="247"/>
        <end position="266"/>
    </location>
</feature>
<reference evidence="3 4" key="1">
    <citation type="submission" date="2024-06" db="EMBL/GenBank/DDBJ databases">
        <title>Genomics of switchgrass bacterial isolates.</title>
        <authorList>
            <person name="Shade A."/>
        </authorList>
    </citation>
    <scope>NUCLEOTIDE SEQUENCE [LARGE SCALE GENOMIC DNA]</scope>
    <source>
        <strain evidence="3 4">PvP084</strain>
    </source>
</reference>
<feature type="region of interest" description="Disordered" evidence="1">
    <location>
        <begin position="246"/>
        <end position="309"/>
    </location>
</feature>
<dbReference type="InterPro" id="IPR044947">
    <property type="entry name" value="Phage_T4_Gp32_ssDNA-bd_sf"/>
</dbReference>
<organism evidence="3 4">
    <name type="scientific">Methylobacterium radiotolerans</name>
    <dbReference type="NCBI Taxonomy" id="31998"/>
    <lineage>
        <taxon>Bacteria</taxon>
        <taxon>Pseudomonadati</taxon>
        <taxon>Pseudomonadota</taxon>
        <taxon>Alphaproteobacteria</taxon>
        <taxon>Hyphomicrobiales</taxon>
        <taxon>Methylobacteriaceae</taxon>
        <taxon>Methylobacterium</taxon>
    </lineage>
</organism>
<proteinExistence type="predicted"/>
<feature type="domain" description="Bacteriophage T4 Gp32 single-stranded DNA-binding" evidence="2">
    <location>
        <begin position="45"/>
        <end position="205"/>
    </location>
</feature>
<evidence type="ECO:0000256" key="1">
    <source>
        <dbReference type="SAM" id="MobiDB-lite"/>
    </source>
</evidence>
<comment type="caution">
    <text evidence="3">The sequence shown here is derived from an EMBL/GenBank/DDBJ whole genome shotgun (WGS) entry which is preliminary data.</text>
</comment>
<dbReference type="Proteomes" id="UP001549119">
    <property type="component" value="Unassembled WGS sequence"/>
</dbReference>
<dbReference type="InterPro" id="IPR012339">
    <property type="entry name" value="Phage_T4_Gp32_ssDNA-bd"/>
</dbReference>
<dbReference type="Gene3D" id="3.90.198.10">
    <property type="entry name" value="Replication Fork Single-Stranded Dna Binding Protein"/>
    <property type="match status" value="1"/>
</dbReference>
<feature type="compositionally biased region" description="Acidic residues" evidence="1">
    <location>
        <begin position="295"/>
        <end position="309"/>
    </location>
</feature>